<proteinExistence type="predicted"/>
<keyword evidence="2" id="KW-1185">Reference proteome</keyword>
<dbReference type="Proteomes" id="UP000501690">
    <property type="component" value="Linkage Group LG10"/>
</dbReference>
<sequence length="81" mass="8703">MSSPERESIGTIVPLLALSSRREGARLSERISRLSERELMVAPHPSDVIPWTLLRGVPSGASPIGLKSMNLMVRVHGGAST</sequence>
<organism evidence="1 2">
    <name type="scientific">Vigna unguiculata</name>
    <name type="common">Cowpea</name>
    <dbReference type="NCBI Taxonomy" id="3917"/>
    <lineage>
        <taxon>Eukaryota</taxon>
        <taxon>Viridiplantae</taxon>
        <taxon>Streptophyta</taxon>
        <taxon>Embryophyta</taxon>
        <taxon>Tracheophyta</taxon>
        <taxon>Spermatophyta</taxon>
        <taxon>Magnoliopsida</taxon>
        <taxon>eudicotyledons</taxon>
        <taxon>Gunneridae</taxon>
        <taxon>Pentapetalae</taxon>
        <taxon>rosids</taxon>
        <taxon>fabids</taxon>
        <taxon>Fabales</taxon>
        <taxon>Fabaceae</taxon>
        <taxon>Papilionoideae</taxon>
        <taxon>50 kb inversion clade</taxon>
        <taxon>NPAAA clade</taxon>
        <taxon>indigoferoid/millettioid clade</taxon>
        <taxon>Phaseoleae</taxon>
        <taxon>Vigna</taxon>
    </lineage>
</organism>
<evidence type="ECO:0000313" key="2">
    <source>
        <dbReference type="Proteomes" id="UP000501690"/>
    </source>
</evidence>
<dbReference type="EMBL" id="CP039354">
    <property type="protein sequence ID" value="QCE11771.1"/>
    <property type="molecule type" value="Genomic_DNA"/>
</dbReference>
<protein>
    <submittedName>
        <fullName evidence="1">Uncharacterized protein</fullName>
    </submittedName>
</protein>
<evidence type="ECO:0000313" key="1">
    <source>
        <dbReference type="EMBL" id="QCE11771.1"/>
    </source>
</evidence>
<dbReference type="AlphaFoldDB" id="A0A4D6NFQ8"/>
<reference evidence="1 2" key="1">
    <citation type="submission" date="2019-04" db="EMBL/GenBank/DDBJ databases">
        <title>An improved genome assembly and genetic linkage map for asparagus bean, Vigna unguiculata ssp. sesquipedialis.</title>
        <authorList>
            <person name="Xia Q."/>
            <person name="Zhang R."/>
            <person name="Dong Y."/>
        </authorList>
    </citation>
    <scope>NUCLEOTIDE SEQUENCE [LARGE SCALE GENOMIC DNA]</scope>
    <source>
        <tissue evidence="1">Leaf</tissue>
    </source>
</reference>
<name>A0A4D6NFQ8_VIGUN</name>
<accession>A0A4D6NFQ8</accession>
<gene>
    <name evidence="1" type="ORF">DEO72_LG10g3008</name>
</gene>